<reference evidence="7 8" key="1">
    <citation type="submission" date="2014-12" db="EMBL/GenBank/DDBJ databases">
        <title>Draft genome sequences of 29 type strains of Enterococci.</title>
        <authorList>
            <person name="Zhong Z."/>
            <person name="Sun Z."/>
            <person name="Liu W."/>
            <person name="Zhang W."/>
            <person name="Zhang H."/>
        </authorList>
    </citation>
    <scope>NUCLEOTIDE SEQUENCE [LARGE SCALE GENOMIC DNA]</scope>
    <source>
        <strain evidence="7 8">DSM 15687</strain>
    </source>
</reference>
<protein>
    <recommendedName>
        <fullName evidence="6">YqaJ viral recombinase domain-containing protein</fullName>
    </recommendedName>
</protein>
<gene>
    <name evidence="7" type="ORF">RV14_GL000493</name>
</gene>
<keyword evidence="4" id="KW-0067">ATP-binding</keyword>
<dbReference type="InterPro" id="IPR051703">
    <property type="entry name" value="NF-kappa-B_Signaling_Reg"/>
</dbReference>
<dbReference type="GO" id="GO:0016787">
    <property type="term" value="F:hydrolase activity"/>
    <property type="evidence" value="ECO:0007669"/>
    <property type="project" value="UniProtKB-KW"/>
</dbReference>
<dbReference type="Pfam" id="PF09588">
    <property type="entry name" value="YqaJ"/>
    <property type="match status" value="1"/>
</dbReference>
<keyword evidence="3" id="KW-0347">Helicase</keyword>
<sequence length="315" mass="36772">MKMSKSTLDMSHQEWLEDRKRGIGGSDVATVLGLNKYKSPYQLWLEKTGQIELKDSESEPAYWGNVLEEVVAKEFQERTGKKVRRRNQMFEHPLHPFLRANIDRDVVGENAILECKTANQFFSKEWEGEEVPLSYLCQVQHYMNVLNKDYCYIAVLIGGQRFIWKRVERDQELIDIITERLVDFWETNIIGGKEPLIDGSKATSDFLKERYSELDSTEIMLHADYDVLLDQKEELLKNKKELEKSIRQIDNQIIQELGIKNASTGITPNRIICLKSVVSKRKDLKKIAEKYPYVMKDEEIYSLSTSNRLVIKEIQ</sequence>
<evidence type="ECO:0000256" key="5">
    <source>
        <dbReference type="SAM" id="Coils"/>
    </source>
</evidence>
<dbReference type="AlphaFoldDB" id="A0A1L8WIB3"/>
<evidence type="ECO:0000256" key="4">
    <source>
        <dbReference type="ARBA" id="ARBA00022840"/>
    </source>
</evidence>
<evidence type="ECO:0000313" key="8">
    <source>
        <dbReference type="Proteomes" id="UP000182152"/>
    </source>
</evidence>
<dbReference type="InterPro" id="IPR011335">
    <property type="entry name" value="Restrct_endonuc-II-like"/>
</dbReference>
<keyword evidence="1" id="KW-0547">Nucleotide-binding</keyword>
<dbReference type="EMBL" id="JXLB01000013">
    <property type="protein sequence ID" value="OJG80751.1"/>
    <property type="molecule type" value="Genomic_DNA"/>
</dbReference>
<dbReference type="PANTHER" id="PTHR46609:SF6">
    <property type="entry name" value="EXONUCLEASE, PHAGE-TYPE_RECB, C-TERMINAL DOMAIN-CONTAINING PROTEIN-RELATED"/>
    <property type="match status" value="1"/>
</dbReference>
<dbReference type="STRING" id="150033.RV14_GL000493"/>
<dbReference type="Proteomes" id="UP000182152">
    <property type="component" value="Unassembled WGS sequence"/>
</dbReference>
<dbReference type="Gene3D" id="3.90.320.10">
    <property type="match status" value="1"/>
</dbReference>
<proteinExistence type="predicted"/>
<evidence type="ECO:0000259" key="6">
    <source>
        <dbReference type="Pfam" id="PF09588"/>
    </source>
</evidence>
<organism evidence="7 8">
    <name type="scientific">Enterococcus ratti</name>
    <dbReference type="NCBI Taxonomy" id="150033"/>
    <lineage>
        <taxon>Bacteria</taxon>
        <taxon>Bacillati</taxon>
        <taxon>Bacillota</taxon>
        <taxon>Bacilli</taxon>
        <taxon>Lactobacillales</taxon>
        <taxon>Enterococcaceae</taxon>
        <taxon>Enterococcus</taxon>
    </lineage>
</organism>
<dbReference type="InterPro" id="IPR017482">
    <property type="entry name" value="Lambda-type_endonuclease"/>
</dbReference>
<dbReference type="PANTHER" id="PTHR46609">
    <property type="entry name" value="EXONUCLEASE, PHAGE-TYPE/RECB, C-TERMINAL DOMAIN-CONTAINING PROTEIN"/>
    <property type="match status" value="1"/>
</dbReference>
<keyword evidence="8" id="KW-1185">Reference proteome</keyword>
<dbReference type="InterPro" id="IPR011604">
    <property type="entry name" value="PDDEXK-like_dom_sf"/>
</dbReference>
<keyword evidence="5" id="KW-0175">Coiled coil</keyword>
<evidence type="ECO:0000313" key="7">
    <source>
        <dbReference type="EMBL" id="OJG80751.1"/>
    </source>
</evidence>
<dbReference type="GO" id="GO:0005524">
    <property type="term" value="F:ATP binding"/>
    <property type="evidence" value="ECO:0007669"/>
    <property type="project" value="UniProtKB-KW"/>
</dbReference>
<feature type="coiled-coil region" evidence="5">
    <location>
        <begin position="225"/>
        <end position="252"/>
    </location>
</feature>
<name>A0A1L8WIB3_9ENTE</name>
<dbReference type="SUPFAM" id="SSF52980">
    <property type="entry name" value="Restriction endonuclease-like"/>
    <property type="match status" value="1"/>
</dbReference>
<feature type="domain" description="YqaJ viral recombinase" evidence="6">
    <location>
        <begin position="14"/>
        <end position="145"/>
    </location>
</feature>
<evidence type="ECO:0000256" key="3">
    <source>
        <dbReference type="ARBA" id="ARBA00022806"/>
    </source>
</evidence>
<dbReference type="RefSeq" id="WP_174544646.1">
    <property type="nucleotide sequence ID" value="NZ_JXLB01000013.1"/>
</dbReference>
<dbReference type="GO" id="GO:0004386">
    <property type="term" value="F:helicase activity"/>
    <property type="evidence" value="ECO:0007669"/>
    <property type="project" value="UniProtKB-KW"/>
</dbReference>
<accession>A0A1L8WIB3</accession>
<evidence type="ECO:0000256" key="1">
    <source>
        <dbReference type="ARBA" id="ARBA00022741"/>
    </source>
</evidence>
<comment type="caution">
    <text evidence="7">The sequence shown here is derived from an EMBL/GenBank/DDBJ whole genome shotgun (WGS) entry which is preliminary data.</text>
</comment>
<keyword evidence="2" id="KW-0378">Hydrolase</keyword>
<evidence type="ECO:0000256" key="2">
    <source>
        <dbReference type="ARBA" id="ARBA00022801"/>
    </source>
</evidence>
<dbReference type="InterPro" id="IPR019080">
    <property type="entry name" value="YqaJ_viral_recombinase"/>
</dbReference>
<dbReference type="NCBIfam" id="TIGR03033">
    <property type="entry name" value="phage_rel_nuc"/>
    <property type="match status" value="1"/>
</dbReference>